<evidence type="ECO:0000313" key="4">
    <source>
        <dbReference type="Proteomes" id="UP000292958"/>
    </source>
</evidence>
<dbReference type="InterPro" id="IPR013784">
    <property type="entry name" value="Carb-bd-like_fold"/>
</dbReference>
<protein>
    <submittedName>
        <fullName evidence="3">Carboxypeptidase family protein</fullName>
    </submittedName>
</protein>
<dbReference type="Pfam" id="PF25183">
    <property type="entry name" value="OMP_b-brl_4"/>
    <property type="match status" value="1"/>
</dbReference>
<proteinExistence type="predicted"/>
<feature type="signal peptide" evidence="1">
    <location>
        <begin position="1"/>
        <end position="25"/>
    </location>
</feature>
<keyword evidence="4" id="KW-1185">Reference proteome</keyword>
<accession>A0A4Q7YX35</accession>
<keyword evidence="1" id="KW-0732">Signal</keyword>
<dbReference type="GO" id="GO:0004180">
    <property type="term" value="F:carboxypeptidase activity"/>
    <property type="evidence" value="ECO:0007669"/>
    <property type="project" value="UniProtKB-KW"/>
</dbReference>
<comment type="caution">
    <text evidence="3">The sequence shown here is derived from an EMBL/GenBank/DDBJ whole genome shotgun (WGS) entry which is preliminary data.</text>
</comment>
<dbReference type="Gene3D" id="2.60.40.1120">
    <property type="entry name" value="Carboxypeptidase-like, regulatory domain"/>
    <property type="match status" value="1"/>
</dbReference>
<sequence>MKFNRQNLLAILLLLLASSVPLLRAQVRSATITGTVTDSTGAVVVDADVVARDESTNVQSNSKTTQTGQFTIPYLAAGTYTVTIVKDGFQKYSASSVRVNASEIAKVDSILSVGTATQQVDVQSSAQQLQTESSTITAAVSAQVIDAIPNITQNPLYYTTLQNGVQPRNQTSSSQSLNSFGIGVAGRAQYSSIGVNGGRAFENDIQLDGLPITGNGFNEAAIIPNQEGIQEVRVISNNFTADYGRGMSVMAINTKSGGNQFHGQASYMIRNEAFNANSPGNKAQGIRRPAFKVNDYGGALSGPIVRDKLFFSTSYHYLSFNQGQTYLQTVPTALERVGNFSQTYIQGANGQPVAAQIFDPYNVTQVGPNLYQRALIPNAIIPNPNPAALLMYSFYPLPNRTPDDVYNTNNYTSNVSNTVRRQTLSSRIDYKLGSHSFYSSGGYDFGKITQPRPFGTAPFNNAATATQDNNYYAQIGDTITVRPTLFVDVRYGVTRISTYNLAGNQSGFTQYNEFGIAPATQALFAVPGSAPVVNPNGFSGGTGGGSNWSALSSGQFANKRESQIAHAINGSITKVSGNWTYKAGSEYRVMLANYTDFEEGSANIGGCCAADPGGNYSFQFVTASGGSAPNNTSPTQSGVNAATLLLGQGVWFVRPGANLKPAYAAKYFAVYTQNDWKARQNLTINLGLRWDVQPGLTERYNRMTAIDLTKNNPFGSKGVFAFPGVNGYSRGLWDTEWHDFQPRVGFAFQPYQGTVVRGGFGITYLPSNSGYFSSSNDYGGAPFAAGNQALPYGSNPSGVPVTRFTDPAPLVAAVGANQAAPQIYGTATTYFDRNLKNQVAKQANLFVEQSFGKNSQWIMSIGWSASFSNNLTTRSQPFQNLQTIDQGLLANWHAQYVASNGKNDPSTLQVPNPYQTGAQLVPFQGALSARTIQQQIPKMPYPLLWGASIDGSKGYADYHSLQARLSHAFASGFNIQANYTWSKELDYVTTPIEDGQGVNSGGTVGTPDLIHNGLNRNYGLADTPNRFVATIVYNSQFGKNGKYALNNLVARVLLGGWSVGSVISLQSGMPIVVLLNNNGGALTSRLDRVPDQNIQVPSALQKRYDGKTTVTLPCGKTVTPGKYQLLKYNACAFAGRTITNPDGSFAPDIYWIGNHAQTSGDLRGPGRANMDLSLRRAFPVRERYRIEISGEATNLLNNAQFNGAYVGNLGSTNLTNNPSGGLIPGLGTSSTFGTLNLNSFDPRQIQLHGRFIF</sequence>
<dbReference type="Pfam" id="PF13620">
    <property type="entry name" value="CarboxypepD_reg"/>
    <property type="match status" value="1"/>
</dbReference>
<evidence type="ECO:0000313" key="3">
    <source>
        <dbReference type="EMBL" id="RZU42397.1"/>
    </source>
</evidence>
<keyword evidence="3" id="KW-0645">Protease</keyword>
<evidence type="ECO:0000256" key="1">
    <source>
        <dbReference type="SAM" id="SignalP"/>
    </source>
</evidence>
<dbReference type="AlphaFoldDB" id="A0A4Q7YX35"/>
<reference evidence="3 4" key="1">
    <citation type="submission" date="2019-02" db="EMBL/GenBank/DDBJ databases">
        <title>Genomic Encyclopedia of Archaeal and Bacterial Type Strains, Phase II (KMG-II): from individual species to whole genera.</title>
        <authorList>
            <person name="Goeker M."/>
        </authorList>
    </citation>
    <scope>NUCLEOTIDE SEQUENCE [LARGE SCALE GENOMIC DNA]</scope>
    <source>
        <strain evidence="3 4">DSM 18101</strain>
    </source>
</reference>
<dbReference type="OrthoDB" id="97812at2"/>
<dbReference type="InterPro" id="IPR057601">
    <property type="entry name" value="Oar-like_b-barrel"/>
</dbReference>
<keyword evidence="3" id="KW-0121">Carboxypeptidase</keyword>
<name>A0A4Q7YX35_9BACT</name>
<feature type="domain" description="TonB-dependent transporter Oar-like beta-barrel" evidence="2">
    <location>
        <begin position="254"/>
        <end position="1246"/>
    </location>
</feature>
<dbReference type="EMBL" id="SHKW01000001">
    <property type="protein sequence ID" value="RZU42397.1"/>
    <property type="molecule type" value="Genomic_DNA"/>
</dbReference>
<dbReference type="Proteomes" id="UP000292958">
    <property type="component" value="Unassembled WGS sequence"/>
</dbReference>
<dbReference type="SUPFAM" id="SSF56935">
    <property type="entry name" value="Porins"/>
    <property type="match status" value="1"/>
</dbReference>
<evidence type="ECO:0000259" key="2">
    <source>
        <dbReference type="Pfam" id="PF25183"/>
    </source>
</evidence>
<feature type="chain" id="PRO_5020192975" evidence="1">
    <location>
        <begin position="26"/>
        <end position="1253"/>
    </location>
</feature>
<dbReference type="RefSeq" id="WP_130420176.1">
    <property type="nucleotide sequence ID" value="NZ_SHKW01000001.1"/>
</dbReference>
<dbReference type="SUPFAM" id="SSF49452">
    <property type="entry name" value="Starch-binding domain-like"/>
    <property type="match status" value="1"/>
</dbReference>
<gene>
    <name evidence="3" type="ORF">BDD14_3969</name>
</gene>
<keyword evidence="3" id="KW-0378">Hydrolase</keyword>
<organism evidence="3 4">
    <name type="scientific">Edaphobacter modestus</name>
    <dbReference type="NCBI Taxonomy" id="388466"/>
    <lineage>
        <taxon>Bacteria</taxon>
        <taxon>Pseudomonadati</taxon>
        <taxon>Acidobacteriota</taxon>
        <taxon>Terriglobia</taxon>
        <taxon>Terriglobales</taxon>
        <taxon>Acidobacteriaceae</taxon>
        <taxon>Edaphobacter</taxon>
    </lineage>
</organism>
<dbReference type="GO" id="GO:0030246">
    <property type="term" value="F:carbohydrate binding"/>
    <property type="evidence" value="ECO:0007669"/>
    <property type="project" value="InterPro"/>
</dbReference>